<protein>
    <submittedName>
        <fullName evidence="1">Thioredoxin family protein</fullName>
    </submittedName>
</protein>
<dbReference type="EMBL" id="JAQGEF010000010">
    <property type="protein sequence ID" value="MDA3615122.1"/>
    <property type="molecule type" value="Genomic_DNA"/>
</dbReference>
<name>A0ABT4UJV8_9BACT</name>
<sequence length="183" mass="21196">MNFDEYNQLHQQIVNSTPTDPPYNNPDYFNYAKLNASRTSRWLKTGIITPENQEIIKNIKTPQTWILITEPWCGDASHIVPFIHLLATINPNINLSIELRDAEPYRINQYLTNGGKAIPILIIRDENHNDLAVWGPRPKDAQDLFLKLKSEQADFETQKVQLQNWYNNNKGIDIQNEITALLK</sequence>
<evidence type="ECO:0000313" key="2">
    <source>
        <dbReference type="Proteomes" id="UP001210231"/>
    </source>
</evidence>
<organism evidence="1 2">
    <name type="scientific">Polluticaenibacter yanchengensis</name>
    <dbReference type="NCBI Taxonomy" id="3014562"/>
    <lineage>
        <taxon>Bacteria</taxon>
        <taxon>Pseudomonadati</taxon>
        <taxon>Bacteroidota</taxon>
        <taxon>Chitinophagia</taxon>
        <taxon>Chitinophagales</taxon>
        <taxon>Chitinophagaceae</taxon>
        <taxon>Polluticaenibacter</taxon>
    </lineage>
</organism>
<gene>
    <name evidence="1" type="ORF">O3P16_09910</name>
</gene>
<dbReference type="InterPro" id="IPR036249">
    <property type="entry name" value="Thioredoxin-like_sf"/>
</dbReference>
<reference evidence="1 2" key="1">
    <citation type="submission" date="2022-12" db="EMBL/GenBank/DDBJ databases">
        <title>Chitinophagaceae gen. sp. nov., a new member of the family Chitinophagaceae, isolated from soil in a chemical factory.</title>
        <authorList>
            <person name="Ke Z."/>
        </authorList>
    </citation>
    <scope>NUCLEOTIDE SEQUENCE [LARGE SCALE GENOMIC DNA]</scope>
    <source>
        <strain evidence="1 2">LY-5</strain>
    </source>
</reference>
<proteinExistence type="predicted"/>
<dbReference type="SUPFAM" id="SSF52833">
    <property type="entry name" value="Thioredoxin-like"/>
    <property type="match status" value="1"/>
</dbReference>
<accession>A0ABT4UJV8</accession>
<keyword evidence="2" id="KW-1185">Reference proteome</keyword>
<dbReference type="RefSeq" id="WP_407031446.1">
    <property type="nucleotide sequence ID" value="NZ_JAQGEF010000010.1"/>
</dbReference>
<evidence type="ECO:0000313" key="1">
    <source>
        <dbReference type="EMBL" id="MDA3615122.1"/>
    </source>
</evidence>
<dbReference type="Proteomes" id="UP001210231">
    <property type="component" value="Unassembled WGS sequence"/>
</dbReference>
<comment type="caution">
    <text evidence="1">The sequence shown here is derived from an EMBL/GenBank/DDBJ whole genome shotgun (WGS) entry which is preliminary data.</text>
</comment>
<dbReference type="Gene3D" id="3.40.30.10">
    <property type="entry name" value="Glutaredoxin"/>
    <property type="match status" value="1"/>
</dbReference>
<dbReference type="Pfam" id="PF14595">
    <property type="entry name" value="Thioredoxin_9"/>
    <property type="match status" value="1"/>
</dbReference>